<organism evidence="2 3">
    <name type="scientific">Microvirga splendida</name>
    <dbReference type="NCBI Taxonomy" id="2795727"/>
    <lineage>
        <taxon>Bacteria</taxon>
        <taxon>Pseudomonadati</taxon>
        <taxon>Pseudomonadota</taxon>
        <taxon>Alphaproteobacteria</taxon>
        <taxon>Hyphomicrobiales</taxon>
        <taxon>Methylobacteriaceae</taxon>
        <taxon>Microvirga</taxon>
    </lineage>
</organism>
<dbReference type="InterPro" id="IPR011992">
    <property type="entry name" value="EF-hand-dom_pair"/>
</dbReference>
<proteinExistence type="predicted"/>
<dbReference type="Gene3D" id="1.10.238.10">
    <property type="entry name" value="EF-hand"/>
    <property type="match status" value="1"/>
</dbReference>
<evidence type="ECO:0008006" key="4">
    <source>
        <dbReference type="Google" id="ProtNLM"/>
    </source>
</evidence>
<dbReference type="InterPro" id="IPR018247">
    <property type="entry name" value="EF_Hand_1_Ca_BS"/>
</dbReference>
<accession>A0ABS0Y463</accession>
<evidence type="ECO:0000313" key="2">
    <source>
        <dbReference type="EMBL" id="MBJ6127104.1"/>
    </source>
</evidence>
<dbReference type="Proteomes" id="UP000620670">
    <property type="component" value="Unassembled WGS sequence"/>
</dbReference>
<dbReference type="SUPFAM" id="SSF47473">
    <property type="entry name" value="EF-hand"/>
    <property type="match status" value="1"/>
</dbReference>
<keyword evidence="3" id="KW-1185">Reference proteome</keyword>
<feature type="signal peptide" evidence="1">
    <location>
        <begin position="1"/>
        <end position="25"/>
    </location>
</feature>
<name>A0ABS0Y463_9HYPH</name>
<reference evidence="3" key="1">
    <citation type="submission" date="2020-12" db="EMBL/GenBank/DDBJ databases">
        <title>Hymenobacter sp.</title>
        <authorList>
            <person name="Kim M.K."/>
        </authorList>
    </citation>
    <scope>NUCLEOTIDE SEQUENCE [LARGE SCALE GENOMIC DNA]</scope>
    <source>
        <strain evidence="3">BT325</strain>
    </source>
</reference>
<dbReference type="EMBL" id="JAELXT010000020">
    <property type="protein sequence ID" value="MBJ6127104.1"/>
    <property type="molecule type" value="Genomic_DNA"/>
</dbReference>
<gene>
    <name evidence="2" type="ORF">JAO75_17010</name>
</gene>
<feature type="chain" id="PRO_5045327439" description="EF hand" evidence="1">
    <location>
        <begin position="26"/>
        <end position="142"/>
    </location>
</feature>
<dbReference type="RefSeq" id="WP_199050331.1">
    <property type="nucleotide sequence ID" value="NZ_JAELXT010000020.1"/>
</dbReference>
<dbReference type="PROSITE" id="PS00018">
    <property type="entry name" value="EF_HAND_1"/>
    <property type="match status" value="1"/>
</dbReference>
<protein>
    <recommendedName>
        <fullName evidence="4">EF hand</fullName>
    </recommendedName>
</protein>
<comment type="caution">
    <text evidence="2">The sequence shown here is derived from an EMBL/GenBank/DDBJ whole genome shotgun (WGS) entry which is preliminary data.</text>
</comment>
<sequence length="142" mass="15641">MKLRNISRISAYAFGLALVAAPVSAAEFGMWDADRDAGLNNSEFRTGFEKAGVFNEWDADSNAALTESEFETGLGDNATAFNTRFGEDAFNEWDVNNDTRLTDSEFYDGVYASYDENNNNIIEEPEFGDVGDDMGDGGLWDV</sequence>
<evidence type="ECO:0000256" key="1">
    <source>
        <dbReference type="SAM" id="SignalP"/>
    </source>
</evidence>
<keyword evidence="1" id="KW-0732">Signal</keyword>
<evidence type="ECO:0000313" key="3">
    <source>
        <dbReference type="Proteomes" id="UP000620670"/>
    </source>
</evidence>